<protein>
    <submittedName>
        <fullName evidence="3">Cytochrome P450</fullName>
    </submittedName>
</protein>
<dbReference type="InterPro" id="IPR036396">
    <property type="entry name" value="Cyt_P450_sf"/>
</dbReference>
<dbReference type="Pfam" id="PF00067">
    <property type="entry name" value="p450"/>
    <property type="match status" value="1"/>
</dbReference>
<dbReference type="Gene3D" id="1.10.630.10">
    <property type="entry name" value="Cytochrome P450"/>
    <property type="match status" value="1"/>
</dbReference>
<dbReference type="InterPro" id="IPR002397">
    <property type="entry name" value="Cyt_P450_B"/>
</dbReference>
<evidence type="ECO:0000313" key="4">
    <source>
        <dbReference type="Proteomes" id="UP001501588"/>
    </source>
</evidence>
<keyword evidence="2" id="KW-0479">Metal-binding</keyword>
<evidence type="ECO:0000313" key="3">
    <source>
        <dbReference type="EMBL" id="GAA0588963.1"/>
    </source>
</evidence>
<dbReference type="SUPFAM" id="SSF48264">
    <property type="entry name" value="Cytochrome P450"/>
    <property type="match status" value="1"/>
</dbReference>
<dbReference type="InterPro" id="IPR001128">
    <property type="entry name" value="Cyt_P450"/>
</dbReference>
<name>A0ABP3QDT7_9PROT</name>
<keyword evidence="2" id="KW-0408">Iron</keyword>
<accession>A0ABP3QDT7</accession>
<dbReference type="PRINTS" id="PR00359">
    <property type="entry name" value="BP450"/>
</dbReference>
<dbReference type="PRINTS" id="PR00385">
    <property type="entry name" value="P450"/>
</dbReference>
<dbReference type="CDD" id="cd11033">
    <property type="entry name" value="CYP142-like"/>
    <property type="match status" value="1"/>
</dbReference>
<keyword evidence="2" id="KW-0560">Oxidoreductase</keyword>
<dbReference type="PANTHER" id="PTHR46696">
    <property type="entry name" value="P450, PUTATIVE (EUROFUNG)-RELATED"/>
    <property type="match status" value="1"/>
</dbReference>
<evidence type="ECO:0000256" key="2">
    <source>
        <dbReference type="RuleBase" id="RU000461"/>
    </source>
</evidence>
<dbReference type="RefSeq" id="WP_343896109.1">
    <property type="nucleotide sequence ID" value="NZ_BAAAFZ010000046.1"/>
</dbReference>
<proteinExistence type="inferred from homology"/>
<dbReference type="PANTHER" id="PTHR46696:SF1">
    <property type="entry name" value="CYTOCHROME P450 YJIB-RELATED"/>
    <property type="match status" value="1"/>
</dbReference>
<comment type="caution">
    <text evidence="3">The sequence shown here is derived from an EMBL/GenBank/DDBJ whole genome shotgun (WGS) entry which is preliminary data.</text>
</comment>
<reference evidence="4" key="1">
    <citation type="journal article" date="2019" name="Int. J. Syst. Evol. Microbiol.">
        <title>The Global Catalogue of Microorganisms (GCM) 10K type strain sequencing project: providing services to taxonomists for standard genome sequencing and annotation.</title>
        <authorList>
            <consortium name="The Broad Institute Genomics Platform"/>
            <consortium name="The Broad Institute Genome Sequencing Center for Infectious Disease"/>
            <person name="Wu L."/>
            <person name="Ma J."/>
        </authorList>
    </citation>
    <scope>NUCLEOTIDE SEQUENCE [LARGE SCALE GENOMIC DNA]</scope>
    <source>
        <strain evidence="4">JCM 9933</strain>
    </source>
</reference>
<sequence length="417" mass="47663">MNAPVNVDHEALARSLPLDKLDVSDPALFRDDVWMPYFRRLRQEDPVHHTAESLFGPHWSITKYNDIMKAELAHKTLSSDSSYGGITIRDRPADLRLPMFIAMDPPQHDEQRKAVQPIVAPGNLAKLEGVIRERVCRILDGLPRGETFNWVDHVSIELTVQMLATLFDFPFEDRRKLSYWSDRATAFPMPGGIIETEEQREEVFAECLAYFTNLWNERVNAEPRPDLVSMLAHAEATRNMTPREFLGNLILLIVGGNDTTRNSISGGVLFLDQNPGEFAKLRANPGLIETMVPEIIRYQTPLSHMRRTAVADTEIGGKLIRKGEKVVMWYISGNRDEEAIEEPDHFIIDRKRPRQHLSFGFGIHRCVGNRLAEMQLKILWEEILARFPRIEVVGEPQRIYSSFVHGITDLPVRIPAN</sequence>
<gene>
    <name evidence="3" type="ORF">GCM10009416_29390</name>
</gene>
<dbReference type="Proteomes" id="UP001501588">
    <property type="component" value="Unassembled WGS sequence"/>
</dbReference>
<keyword evidence="2" id="KW-0349">Heme</keyword>
<comment type="similarity">
    <text evidence="1 2">Belongs to the cytochrome P450 family.</text>
</comment>
<evidence type="ECO:0000256" key="1">
    <source>
        <dbReference type="ARBA" id="ARBA00010617"/>
    </source>
</evidence>
<keyword evidence="2" id="KW-0503">Monooxygenase</keyword>
<dbReference type="PROSITE" id="PS00086">
    <property type="entry name" value="CYTOCHROME_P450"/>
    <property type="match status" value="1"/>
</dbReference>
<keyword evidence="4" id="KW-1185">Reference proteome</keyword>
<dbReference type="InterPro" id="IPR017972">
    <property type="entry name" value="Cyt_P450_CS"/>
</dbReference>
<organism evidence="3 4">
    <name type="scientific">Craurococcus roseus</name>
    <dbReference type="NCBI Taxonomy" id="77585"/>
    <lineage>
        <taxon>Bacteria</taxon>
        <taxon>Pseudomonadati</taxon>
        <taxon>Pseudomonadota</taxon>
        <taxon>Alphaproteobacteria</taxon>
        <taxon>Acetobacterales</taxon>
        <taxon>Acetobacteraceae</taxon>
        <taxon>Craurococcus</taxon>
    </lineage>
</organism>
<dbReference type="EMBL" id="BAAAFZ010000046">
    <property type="protein sequence ID" value="GAA0588963.1"/>
    <property type="molecule type" value="Genomic_DNA"/>
</dbReference>